<dbReference type="RefSeq" id="WP_196939063.1">
    <property type="nucleotide sequence ID" value="NZ_MU158689.1"/>
</dbReference>
<organism evidence="5 6">
    <name type="scientific">Sphingobacterium pedocola</name>
    <dbReference type="NCBI Taxonomy" id="2082722"/>
    <lineage>
        <taxon>Bacteria</taxon>
        <taxon>Pseudomonadati</taxon>
        <taxon>Bacteroidota</taxon>
        <taxon>Sphingobacteriia</taxon>
        <taxon>Sphingobacteriales</taxon>
        <taxon>Sphingobacteriaceae</taxon>
        <taxon>Sphingobacterium</taxon>
    </lineage>
</organism>
<gene>
    <name evidence="5" type="ORF">C4F40_18290</name>
</gene>
<dbReference type="SUPFAM" id="SSF46689">
    <property type="entry name" value="Homeodomain-like"/>
    <property type="match status" value="2"/>
</dbReference>
<dbReference type="Proteomes" id="UP000618319">
    <property type="component" value="Unassembled WGS sequence"/>
</dbReference>
<dbReference type="PROSITE" id="PS01124">
    <property type="entry name" value="HTH_ARAC_FAMILY_2"/>
    <property type="match status" value="1"/>
</dbReference>
<dbReference type="PANTHER" id="PTHR47893">
    <property type="entry name" value="REGULATORY PROTEIN PCHR"/>
    <property type="match status" value="1"/>
</dbReference>
<accession>A0ABR9TBK4</accession>
<dbReference type="Pfam" id="PF12833">
    <property type="entry name" value="HTH_18"/>
    <property type="match status" value="1"/>
</dbReference>
<dbReference type="InterPro" id="IPR009057">
    <property type="entry name" value="Homeodomain-like_sf"/>
</dbReference>
<keyword evidence="2" id="KW-0238">DNA-binding</keyword>
<dbReference type="InterPro" id="IPR018062">
    <property type="entry name" value="HTH_AraC-typ_CS"/>
</dbReference>
<dbReference type="SMART" id="SM00342">
    <property type="entry name" value="HTH_ARAC"/>
    <property type="match status" value="1"/>
</dbReference>
<keyword evidence="6" id="KW-1185">Reference proteome</keyword>
<keyword evidence="1" id="KW-0805">Transcription regulation</keyword>
<dbReference type="PROSITE" id="PS00041">
    <property type="entry name" value="HTH_ARAC_FAMILY_1"/>
    <property type="match status" value="1"/>
</dbReference>
<name>A0ABR9TBK4_9SPHI</name>
<evidence type="ECO:0000259" key="4">
    <source>
        <dbReference type="PROSITE" id="PS01124"/>
    </source>
</evidence>
<evidence type="ECO:0000256" key="3">
    <source>
        <dbReference type="ARBA" id="ARBA00023163"/>
    </source>
</evidence>
<sequence length="329" mass="37383">MGIQLVADDLNDFMSVEELPGSSLDEIRASRFNLKLPKGDITFDEYVLRKEMSIVNANYAMQEDVNINGRGDNALLEIQINLSDKDIFYTGKANKGQTTAAKSANIKFLSADENQANILFQKDTAYQTFDIHLPVTLLDRYAGESRLMDDFIESIHRGISTSLVPHQLRICPNIYHIIQDIKNCTFDGLTRKIYLESKAFELIALLYEQSENKSEYIPLSVADQQKIHLAADTIRTNLERPLTILELSRFVGINQTKLKNGFKLVYGNTIFEYLQDIRMHQAKKYLLDTTLSVQEIALLVGYQNTSNFSAAFKKTQGYSPMKLREKQGA</sequence>
<dbReference type="Gene3D" id="1.10.10.60">
    <property type="entry name" value="Homeodomain-like"/>
    <property type="match status" value="2"/>
</dbReference>
<comment type="caution">
    <text evidence="5">The sequence shown here is derived from an EMBL/GenBank/DDBJ whole genome shotgun (WGS) entry which is preliminary data.</text>
</comment>
<protein>
    <submittedName>
        <fullName evidence="5">AraC family transcriptional regulator</fullName>
    </submittedName>
</protein>
<evidence type="ECO:0000256" key="2">
    <source>
        <dbReference type="ARBA" id="ARBA00023125"/>
    </source>
</evidence>
<evidence type="ECO:0000256" key="1">
    <source>
        <dbReference type="ARBA" id="ARBA00023015"/>
    </source>
</evidence>
<evidence type="ECO:0000313" key="5">
    <source>
        <dbReference type="EMBL" id="MBE8722676.1"/>
    </source>
</evidence>
<evidence type="ECO:0000313" key="6">
    <source>
        <dbReference type="Proteomes" id="UP000618319"/>
    </source>
</evidence>
<dbReference type="InterPro" id="IPR018060">
    <property type="entry name" value="HTH_AraC"/>
</dbReference>
<dbReference type="PRINTS" id="PR00032">
    <property type="entry name" value="HTHARAC"/>
</dbReference>
<dbReference type="InterPro" id="IPR053142">
    <property type="entry name" value="PchR_regulatory_protein"/>
</dbReference>
<proteinExistence type="predicted"/>
<dbReference type="EMBL" id="PSKQ01000024">
    <property type="protein sequence ID" value="MBE8722676.1"/>
    <property type="molecule type" value="Genomic_DNA"/>
</dbReference>
<reference evidence="5 6" key="1">
    <citation type="submission" date="2018-02" db="EMBL/GenBank/DDBJ databases">
        <title>Sphingobacterium KA21.</title>
        <authorList>
            <person name="Vasarhelyi B.M."/>
            <person name="Deshmukh S."/>
            <person name="Balint B."/>
            <person name="Kukolya J."/>
        </authorList>
    </citation>
    <scope>NUCLEOTIDE SEQUENCE [LARGE SCALE GENOMIC DNA]</scope>
    <source>
        <strain evidence="5 6">Ka21</strain>
    </source>
</reference>
<keyword evidence="3" id="KW-0804">Transcription</keyword>
<dbReference type="InterPro" id="IPR020449">
    <property type="entry name" value="Tscrpt_reg_AraC-type_HTH"/>
</dbReference>
<feature type="domain" description="HTH araC/xylS-type" evidence="4">
    <location>
        <begin position="228"/>
        <end position="326"/>
    </location>
</feature>
<dbReference type="PANTHER" id="PTHR47893:SF1">
    <property type="entry name" value="REGULATORY PROTEIN PCHR"/>
    <property type="match status" value="1"/>
</dbReference>